<dbReference type="Gene3D" id="3.40.50.450">
    <property type="match status" value="1"/>
</dbReference>
<dbReference type="Pfam" id="PF06908">
    <property type="entry name" value="YpsA"/>
    <property type="match status" value="1"/>
</dbReference>
<name>A0A1G6H9R5_9BACI</name>
<dbReference type="SUPFAM" id="SSF102405">
    <property type="entry name" value="MCP/YpsA-like"/>
    <property type="match status" value="1"/>
</dbReference>
<dbReference type="STRING" id="1612202.SAMN05421734_102393"/>
<dbReference type="Proteomes" id="UP000242949">
    <property type="component" value="Unassembled WGS sequence"/>
</dbReference>
<dbReference type="InterPro" id="IPR010697">
    <property type="entry name" value="YspA"/>
</dbReference>
<dbReference type="OrthoDB" id="2301957at2"/>
<proteinExistence type="predicted"/>
<dbReference type="RefSeq" id="WP_090793527.1">
    <property type="nucleotide sequence ID" value="NZ_FMYI01000002.1"/>
</dbReference>
<dbReference type="PANTHER" id="PTHR38440:SF1">
    <property type="entry name" value="UPF0398 PROTEIN SPR0331"/>
    <property type="match status" value="1"/>
</dbReference>
<gene>
    <name evidence="1" type="ORF">SAMN05421734_102393</name>
</gene>
<evidence type="ECO:0000313" key="2">
    <source>
        <dbReference type="Proteomes" id="UP000242949"/>
    </source>
</evidence>
<dbReference type="EMBL" id="FMYI01000002">
    <property type="protein sequence ID" value="SDB90951.1"/>
    <property type="molecule type" value="Genomic_DNA"/>
</dbReference>
<reference evidence="2" key="1">
    <citation type="submission" date="2016-09" db="EMBL/GenBank/DDBJ databases">
        <authorList>
            <person name="Varghese N."/>
            <person name="Submissions S."/>
        </authorList>
    </citation>
    <scope>NUCLEOTIDE SEQUENCE [LARGE SCALE GENOMIC DNA]</scope>
    <source>
        <strain evidence="2">S5</strain>
    </source>
</reference>
<sequence>MHPKVMAVTGYKSFELTIQSENDPRIAIIKQALKRHIIEFIEAGGEWIISSGQLGVEMWASQVVNELKEDYNIQYGVFPPFENQESRWPDTTKEAYQTLIERADHYQPVYKGDYKGPHQFTKKNQFLVSKSQVSLILIDEDFPGSVSYYFNEVESHQKSNEYELRTITPLDLEDIAREWEENQSTF</sequence>
<protein>
    <submittedName>
        <fullName evidence="1">Uncharacterized SPBc2 prophage-derived protein YoqJ</fullName>
    </submittedName>
</protein>
<dbReference type="NCBIfam" id="NF010181">
    <property type="entry name" value="PRK13660.1"/>
    <property type="match status" value="1"/>
</dbReference>
<dbReference type="AlphaFoldDB" id="A0A1G6H9R5"/>
<keyword evidence="2" id="KW-1185">Reference proteome</keyword>
<evidence type="ECO:0000313" key="1">
    <source>
        <dbReference type="EMBL" id="SDB90951.1"/>
    </source>
</evidence>
<organism evidence="1 2">
    <name type="scientific">Pelagirhabdus alkalitolerans</name>
    <dbReference type="NCBI Taxonomy" id="1612202"/>
    <lineage>
        <taxon>Bacteria</taxon>
        <taxon>Bacillati</taxon>
        <taxon>Bacillota</taxon>
        <taxon>Bacilli</taxon>
        <taxon>Bacillales</taxon>
        <taxon>Bacillaceae</taxon>
        <taxon>Pelagirhabdus</taxon>
    </lineage>
</organism>
<dbReference type="PIRSF" id="PIRSF021290">
    <property type="entry name" value="DUF1273"/>
    <property type="match status" value="1"/>
</dbReference>
<dbReference type="PANTHER" id="PTHR38440">
    <property type="entry name" value="UPF0398 PROTEIN YPSA"/>
    <property type="match status" value="1"/>
</dbReference>
<accession>A0A1G6H9R5</accession>